<evidence type="ECO:0000313" key="3">
    <source>
        <dbReference type="Proteomes" id="UP001500280"/>
    </source>
</evidence>
<dbReference type="EMBL" id="BAAANF010000022">
    <property type="protein sequence ID" value="GAA1709156.1"/>
    <property type="molecule type" value="Genomic_DNA"/>
</dbReference>
<reference evidence="3" key="1">
    <citation type="journal article" date="2019" name="Int. J. Syst. Evol. Microbiol.">
        <title>The Global Catalogue of Microorganisms (GCM) 10K type strain sequencing project: providing services to taxonomists for standard genome sequencing and annotation.</title>
        <authorList>
            <consortium name="The Broad Institute Genomics Platform"/>
            <consortium name="The Broad Institute Genome Sequencing Center for Infectious Disease"/>
            <person name="Wu L."/>
            <person name="Ma J."/>
        </authorList>
    </citation>
    <scope>NUCLEOTIDE SEQUENCE [LARGE SCALE GENOMIC DNA]</scope>
    <source>
        <strain evidence="3">JCM 14307</strain>
    </source>
</reference>
<evidence type="ECO:0008006" key="4">
    <source>
        <dbReference type="Google" id="ProtNLM"/>
    </source>
</evidence>
<sequence length="347" mass="35763">MAALLAAPLGALLLGALPANASPDPKLSVSDVQLSKTAVSVSGLAVTKVDVTVKAGYNSDDPQDENTVLTVYLDRIAGSGIIDDIGTVALKRTAGTLKNGTWTGVLNVGSAANGTFKVTGVGDGVYGDMGGGMPDDPTAFDGPSIAVTGTHIPKVSHVQTPAVVPAGKPYSIKWMVTDSATGKPYGTPVPLELGNGFSCQETATHGVTVKTDAAGNYIEKFTAAEQGDDICGSIRVDPYPTTTDRFYAKRSGVLSAVPSKTSAKVGTNVPVNGTLTGYATGCRVYLQKLRGASQWRDVGSALVRSSGRFTLTATPAVKGKIYYRAHLPEGCGGYIELISKTFTITGL</sequence>
<keyword evidence="1" id="KW-0732">Signal</keyword>
<keyword evidence="3" id="KW-1185">Reference proteome</keyword>
<evidence type="ECO:0000313" key="2">
    <source>
        <dbReference type="EMBL" id="GAA1709156.1"/>
    </source>
</evidence>
<comment type="caution">
    <text evidence="2">The sequence shown here is derived from an EMBL/GenBank/DDBJ whole genome shotgun (WGS) entry which is preliminary data.</text>
</comment>
<evidence type="ECO:0000256" key="1">
    <source>
        <dbReference type="SAM" id="SignalP"/>
    </source>
</evidence>
<protein>
    <recommendedName>
        <fullName evidence="4">Ig-like domain repeat protein</fullName>
    </recommendedName>
</protein>
<name>A0ABP4UP38_9ACTN</name>
<gene>
    <name evidence="2" type="ORF">GCM10009745_66330</name>
</gene>
<organism evidence="2 3">
    <name type="scientific">Kribbella yunnanensis</name>
    <dbReference type="NCBI Taxonomy" id="190194"/>
    <lineage>
        <taxon>Bacteria</taxon>
        <taxon>Bacillati</taxon>
        <taxon>Actinomycetota</taxon>
        <taxon>Actinomycetes</taxon>
        <taxon>Propionibacteriales</taxon>
        <taxon>Kribbellaceae</taxon>
        <taxon>Kribbella</taxon>
    </lineage>
</organism>
<accession>A0ABP4UP38</accession>
<feature type="chain" id="PRO_5045554043" description="Ig-like domain repeat protein" evidence="1">
    <location>
        <begin position="22"/>
        <end position="347"/>
    </location>
</feature>
<feature type="signal peptide" evidence="1">
    <location>
        <begin position="1"/>
        <end position="21"/>
    </location>
</feature>
<dbReference type="Proteomes" id="UP001500280">
    <property type="component" value="Unassembled WGS sequence"/>
</dbReference>
<proteinExistence type="predicted"/>